<proteinExistence type="predicted"/>
<accession>X1GIE5</accession>
<organism evidence="1">
    <name type="scientific">marine sediment metagenome</name>
    <dbReference type="NCBI Taxonomy" id="412755"/>
    <lineage>
        <taxon>unclassified sequences</taxon>
        <taxon>metagenomes</taxon>
        <taxon>ecological metagenomes</taxon>
    </lineage>
</organism>
<dbReference type="EMBL" id="BARU01022513">
    <property type="protein sequence ID" value="GAH57686.1"/>
    <property type="molecule type" value="Genomic_DNA"/>
</dbReference>
<dbReference type="AlphaFoldDB" id="X1GIE5"/>
<dbReference type="Gene3D" id="2.40.160.60">
    <property type="entry name" value="Outer membrane protein transport protein (OMPP1/FadL/TodX)"/>
    <property type="match status" value="1"/>
</dbReference>
<dbReference type="SUPFAM" id="SSF56935">
    <property type="entry name" value="Porins"/>
    <property type="match status" value="1"/>
</dbReference>
<gene>
    <name evidence="1" type="ORF">S03H2_36665</name>
</gene>
<reference evidence="1" key="1">
    <citation type="journal article" date="2014" name="Front. Microbiol.">
        <title>High frequency of phylogenetically diverse reductive dehalogenase-homologous genes in deep subseafloor sedimentary metagenomes.</title>
        <authorList>
            <person name="Kawai M."/>
            <person name="Futagami T."/>
            <person name="Toyoda A."/>
            <person name="Takaki Y."/>
            <person name="Nishi S."/>
            <person name="Hori S."/>
            <person name="Arai W."/>
            <person name="Tsubouchi T."/>
            <person name="Morono Y."/>
            <person name="Uchiyama I."/>
            <person name="Ito T."/>
            <person name="Fujiyama A."/>
            <person name="Inagaki F."/>
            <person name="Takami H."/>
        </authorList>
    </citation>
    <scope>NUCLEOTIDE SEQUENCE</scope>
    <source>
        <strain evidence="1">Expedition CK06-06</strain>
    </source>
</reference>
<comment type="caution">
    <text evidence="1">The sequence shown here is derived from an EMBL/GenBank/DDBJ whole genome shotgun (WGS) entry which is preliminary data.</text>
</comment>
<evidence type="ECO:0000313" key="1">
    <source>
        <dbReference type="EMBL" id="GAH57686.1"/>
    </source>
</evidence>
<protein>
    <submittedName>
        <fullName evidence="1">Uncharacterized protein</fullName>
    </submittedName>
</protein>
<sequence>MRGISHRLTLLVLVTTFGLAGTAPAVEWLLIGARQRGMGGAGVAAADESSAIYWNPASLPAESNWSFGTDGSFSMELAPETSGG</sequence>
<name>X1GIE5_9ZZZZ</name>